<dbReference type="EMBL" id="JACOSL010000022">
    <property type="protein sequence ID" value="MBI1756132.1"/>
    <property type="molecule type" value="Genomic_DNA"/>
</dbReference>
<dbReference type="SUPFAM" id="SSF54523">
    <property type="entry name" value="Pili subunits"/>
    <property type="match status" value="1"/>
</dbReference>
<evidence type="ECO:0000256" key="2">
    <source>
        <dbReference type="SAM" id="Phobius"/>
    </source>
</evidence>
<feature type="region of interest" description="Disordered" evidence="1">
    <location>
        <begin position="55"/>
        <end position="76"/>
    </location>
</feature>
<name>A0A931PU37_FIMGI</name>
<dbReference type="Gene3D" id="3.30.700.10">
    <property type="entry name" value="Glycoprotein, Type 4 Pilin"/>
    <property type="match status" value="1"/>
</dbReference>
<proteinExistence type="predicted"/>
<evidence type="ECO:0000256" key="1">
    <source>
        <dbReference type="SAM" id="MobiDB-lite"/>
    </source>
</evidence>
<dbReference type="NCBIfam" id="TIGR02532">
    <property type="entry name" value="IV_pilin_GFxxxE"/>
    <property type="match status" value="1"/>
</dbReference>
<gene>
    <name evidence="3" type="ORF">HYR64_03390</name>
</gene>
<keyword evidence="2" id="KW-1133">Transmembrane helix</keyword>
<dbReference type="AlphaFoldDB" id="A0A931PU37"/>
<dbReference type="Proteomes" id="UP000727962">
    <property type="component" value="Unassembled WGS sequence"/>
</dbReference>
<evidence type="ECO:0000313" key="4">
    <source>
        <dbReference type="Proteomes" id="UP000727962"/>
    </source>
</evidence>
<comment type="caution">
    <text evidence="3">The sequence shown here is derived from an EMBL/GenBank/DDBJ whole genome shotgun (WGS) entry which is preliminary data.</text>
</comment>
<protein>
    <submittedName>
        <fullName evidence="3">Type II secretion system protein</fullName>
    </submittedName>
</protein>
<organism evidence="3 4">
    <name type="scientific">Fimbriimonas ginsengisoli</name>
    <dbReference type="NCBI Taxonomy" id="1005039"/>
    <lineage>
        <taxon>Bacteria</taxon>
        <taxon>Bacillati</taxon>
        <taxon>Armatimonadota</taxon>
        <taxon>Fimbriimonadia</taxon>
        <taxon>Fimbriimonadales</taxon>
        <taxon>Fimbriimonadaceae</taxon>
        <taxon>Fimbriimonas</taxon>
    </lineage>
</organism>
<dbReference type="Pfam" id="PF07963">
    <property type="entry name" value="N_methyl"/>
    <property type="match status" value="1"/>
</dbReference>
<accession>A0A931PU37</accession>
<dbReference type="InterPro" id="IPR045584">
    <property type="entry name" value="Pilin-like"/>
</dbReference>
<sequence>MGKAFDNRMVRSRHMLGFTLVELLIVMTIIAILLGILFPVLGASIRRARKTQTDMNYHYGNNGPLAQEIKETPPPP</sequence>
<reference evidence="3" key="1">
    <citation type="submission" date="2020-07" db="EMBL/GenBank/DDBJ databases">
        <title>Huge and variable diversity of episymbiotic CPR bacteria and DPANN archaea in groundwater ecosystems.</title>
        <authorList>
            <person name="He C.Y."/>
            <person name="Keren R."/>
            <person name="Whittaker M."/>
            <person name="Farag I.F."/>
            <person name="Doudna J."/>
            <person name="Cate J.H.D."/>
            <person name="Banfield J.F."/>
        </authorList>
    </citation>
    <scope>NUCLEOTIDE SEQUENCE</scope>
    <source>
        <strain evidence="3">NC_groundwater_17_Pr7_B-0.1um_64_12</strain>
    </source>
</reference>
<feature type="transmembrane region" description="Helical" evidence="2">
    <location>
        <begin position="20"/>
        <end position="41"/>
    </location>
</feature>
<dbReference type="InterPro" id="IPR012902">
    <property type="entry name" value="N_methyl_site"/>
</dbReference>
<evidence type="ECO:0000313" key="3">
    <source>
        <dbReference type="EMBL" id="MBI1756132.1"/>
    </source>
</evidence>
<keyword evidence="2" id="KW-0812">Transmembrane</keyword>
<keyword evidence="2" id="KW-0472">Membrane</keyword>